<dbReference type="SUPFAM" id="SSF46894">
    <property type="entry name" value="C-terminal effector domain of the bipartite response regulators"/>
    <property type="match status" value="1"/>
</dbReference>
<dbReference type="InterPro" id="IPR016032">
    <property type="entry name" value="Sig_transdc_resp-reg_C-effctor"/>
</dbReference>
<accession>A0A7J0A799</accession>
<evidence type="ECO:0000313" key="1">
    <source>
        <dbReference type="EMBL" id="GFH88198.1"/>
    </source>
</evidence>
<reference evidence="2 3" key="1">
    <citation type="submission" date="2019-03" db="EMBL/GenBank/DDBJ databases">
        <title>Diversity of the mouse oral microbiome.</title>
        <authorList>
            <person name="Joseph S."/>
            <person name="Aduse-Opoku J."/>
            <person name="Curtis M."/>
            <person name="Wade W."/>
            <person name="Hashim A."/>
        </authorList>
    </citation>
    <scope>NUCLEOTIDE SEQUENCE [LARGE SCALE GENOMIC DNA]</scope>
    <source>
        <strain evidence="2 3">P2318</strain>
    </source>
</reference>
<sequence length="115" mass="14296">MQVLKNGEICPKMYDSELWKDIFPQIKEDDWEIVEQYLNKEQDNFVVKLRQDYPLLSEEDIHIIVLLRLEVSHEKIVRQFHILLASFRTRRYRIKKKMRIEDEYHLTKFIRRLYV</sequence>
<dbReference type="EMBL" id="SPPV01000075">
    <property type="protein sequence ID" value="TFU45075.1"/>
    <property type="molecule type" value="Genomic_DNA"/>
</dbReference>
<evidence type="ECO:0000313" key="2">
    <source>
        <dbReference type="EMBL" id="TFU45075.1"/>
    </source>
</evidence>
<dbReference type="EMBL" id="BLLS01000169">
    <property type="protein sequence ID" value="GFH88198.1"/>
    <property type="molecule type" value="Genomic_DNA"/>
</dbReference>
<dbReference type="GO" id="GO:0006355">
    <property type="term" value="P:regulation of DNA-templated transcription"/>
    <property type="evidence" value="ECO:0007669"/>
    <property type="project" value="InterPro"/>
</dbReference>
<organism evidence="1 4">
    <name type="scientific">Bacteroides acidifaciens</name>
    <dbReference type="NCBI Taxonomy" id="85831"/>
    <lineage>
        <taxon>Bacteria</taxon>
        <taxon>Pseudomonadati</taxon>
        <taxon>Bacteroidota</taxon>
        <taxon>Bacteroidia</taxon>
        <taxon>Bacteroidales</taxon>
        <taxon>Bacteroidaceae</taxon>
        <taxon>Bacteroides</taxon>
    </lineage>
</organism>
<dbReference type="Proteomes" id="UP000298073">
    <property type="component" value="Unassembled WGS sequence"/>
</dbReference>
<dbReference type="Proteomes" id="UP000491181">
    <property type="component" value="Unassembled WGS sequence"/>
</dbReference>
<gene>
    <name evidence="2" type="ORF">E4T97_19875</name>
    <name evidence="1" type="ORF">IMSAGC001_03640</name>
</gene>
<evidence type="ECO:0000313" key="4">
    <source>
        <dbReference type="Proteomes" id="UP000491181"/>
    </source>
</evidence>
<proteinExistence type="predicted"/>
<dbReference type="AlphaFoldDB" id="A0A7J0A799"/>
<name>A0A7J0A799_9BACE</name>
<protein>
    <submittedName>
        <fullName evidence="1">Uncharacterized protein</fullName>
    </submittedName>
</protein>
<dbReference type="OrthoDB" id="1048156at2"/>
<evidence type="ECO:0000313" key="3">
    <source>
        <dbReference type="Proteomes" id="UP000298073"/>
    </source>
</evidence>
<comment type="caution">
    <text evidence="1">The sequence shown here is derived from an EMBL/GenBank/DDBJ whole genome shotgun (WGS) entry which is preliminary data.</text>
</comment>
<dbReference type="GeneID" id="93048498"/>
<dbReference type="GO" id="GO:0003677">
    <property type="term" value="F:DNA binding"/>
    <property type="evidence" value="ECO:0007669"/>
    <property type="project" value="InterPro"/>
</dbReference>
<reference evidence="1 4" key="2">
    <citation type="journal article" date="2020" name="Microbiome">
        <title>Single-cell genomics of uncultured bacteria reveals dietary fiber responders in the mouse gut microbiota.</title>
        <authorList>
            <person name="Chijiiwa R."/>
            <person name="Hosokawa M."/>
            <person name="Kogawa M."/>
            <person name="Nishikawa Y."/>
            <person name="Ide K."/>
            <person name="Sakanashi C."/>
            <person name="Takahashi K."/>
            <person name="Takeyama H."/>
        </authorList>
    </citation>
    <scope>NUCLEOTIDE SEQUENCE [LARGE SCALE GENOMIC DNA]</scope>
    <source>
        <strain evidence="1">IMSAGC_001</strain>
    </source>
</reference>
<dbReference type="RefSeq" id="WP_128824400.1">
    <property type="nucleotide sequence ID" value="NZ_BLLS01000169.1"/>
</dbReference>